<sequence>MCVIMHYVQRDCKHRWGIITGPCEPGMGFKRCPIIFDPEYVLPEPDVYITNTQPCPKCDLHGRYDRNQVRMVKRIRRVLKIGSGPAKKDSGIELRLCCVVM</sequence>
<dbReference type="Proteomes" id="UP001175000">
    <property type="component" value="Unassembled WGS sequence"/>
</dbReference>
<evidence type="ECO:0000313" key="1">
    <source>
        <dbReference type="EMBL" id="KAK0632536.1"/>
    </source>
</evidence>
<name>A0AA39XEL6_9PEZI</name>
<accession>A0AA39XEL6</accession>
<dbReference type="EMBL" id="JAULSU010000001">
    <property type="protein sequence ID" value="KAK0632536.1"/>
    <property type="molecule type" value="Genomic_DNA"/>
</dbReference>
<organism evidence="1 2">
    <name type="scientific">Immersiella caudata</name>
    <dbReference type="NCBI Taxonomy" id="314043"/>
    <lineage>
        <taxon>Eukaryota</taxon>
        <taxon>Fungi</taxon>
        <taxon>Dikarya</taxon>
        <taxon>Ascomycota</taxon>
        <taxon>Pezizomycotina</taxon>
        <taxon>Sordariomycetes</taxon>
        <taxon>Sordariomycetidae</taxon>
        <taxon>Sordariales</taxon>
        <taxon>Lasiosphaeriaceae</taxon>
        <taxon>Immersiella</taxon>
    </lineage>
</organism>
<gene>
    <name evidence="1" type="ORF">B0T14DRAFT_35816</name>
</gene>
<reference evidence="1" key="1">
    <citation type="submission" date="2023-06" db="EMBL/GenBank/DDBJ databases">
        <title>Genome-scale phylogeny and comparative genomics of the fungal order Sordariales.</title>
        <authorList>
            <consortium name="Lawrence Berkeley National Laboratory"/>
            <person name="Hensen N."/>
            <person name="Bonometti L."/>
            <person name="Westerberg I."/>
            <person name="Brannstrom I.O."/>
            <person name="Guillou S."/>
            <person name="Cros-Aarteil S."/>
            <person name="Calhoun S."/>
            <person name="Haridas S."/>
            <person name="Kuo A."/>
            <person name="Mondo S."/>
            <person name="Pangilinan J."/>
            <person name="Riley R."/>
            <person name="Labutti K."/>
            <person name="Andreopoulos B."/>
            <person name="Lipzen A."/>
            <person name="Chen C."/>
            <person name="Yanf M."/>
            <person name="Daum C."/>
            <person name="Ng V."/>
            <person name="Clum A."/>
            <person name="Steindorff A."/>
            <person name="Ohm R."/>
            <person name="Martin F."/>
            <person name="Silar P."/>
            <person name="Natvig D."/>
            <person name="Lalanne C."/>
            <person name="Gautier V."/>
            <person name="Ament-Velasquez S.L."/>
            <person name="Kruys A."/>
            <person name="Hutchinson M.I."/>
            <person name="Powell A.J."/>
            <person name="Barry K."/>
            <person name="Miller A.N."/>
            <person name="Grigoriev I.V."/>
            <person name="Debuchy R."/>
            <person name="Gladieux P."/>
            <person name="Thoren M.H."/>
            <person name="Johannesson H."/>
        </authorList>
    </citation>
    <scope>NUCLEOTIDE SEQUENCE</scope>
    <source>
        <strain evidence="1">CBS 606.72</strain>
    </source>
</reference>
<dbReference type="AlphaFoldDB" id="A0AA39XEL6"/>
<comment type="caution">
    <text evidence="1">The sequence shown here is derived from an EMBL/GenBank/DDBJ whole genome shotgun (WGS) entry which is preliminary data.</text>
</comment>
<keyword evidence="2" id="KW-1185">Reference proteome</keyword>
<evidence type="ECO:0000313" key="2">
    <source>
        <dbReference type="Proteomes" id="UP001175000"/>
    </source>
</evidence>
<proteinExistence type="predicted"/>
<protein>
    <submittedName>
        <fullName evidence="1">Uncharacterized protein</fullName>
    </submittedName>
</protein>